<keyword evidence="3" id="KW-1185">Reference proteome</keyword>
<name>A0A4V2MX67_9APHY</name>
<dbReference type="AlphaFoldDB" id="A0A4V2MX67"/>
<reference evidence="2 3" key="1">
    <citation type="submission" date="2018-11" db="EMBL/GenBank/DDBJ databases">
        <title>Genome assembly of Steccherinum ochraceum LE-BIN_3174, the white-rot fungus of the Steccherinaceae family (The Residual Polyporoid clade, Polyporales, Basidiomycota).</title>
        <authorList>
            <person name="Fedorova T.V."/>
            <person name="Glazunova O.A."/>
            <person name="Landesman E.O."/>
            <person name="Moiseenko K.V."/>
            <person name="Psurtseva N.V."/>
            <person name="Savinova O.S."/>
            <person name="Shakhova N.V."/>
            <person name="Tyazhelova T.V."/>
            <person name="Vasina D.V."/>
        </authorList>
    </citation>
    <scope>NUCLEOTIDE SEQUENCE [LARGE SCALE GENOMIC DNA]</scope>
    <source>
        <strain evidence="2 3">LE-BIN_3174</strain>
    </source>
</reference>
<evidence type="ECO:0000313" key="2">
    <source>
        <dbReference type="EMBL" id="TCD68937.1"/>
    </source>
</evidence>
<dbReference type="STRING" id="92696.A0A4V2MX67"/>
<sequence>MLLQMSAIRGLDTLAEVQKQMDFHLDALFALRVRHNTLLLVTSRVPPEILSAIFRLCIMTYQERRDQQVFPSSSPINPYEWITLTHVCHRWREVALGDPTLWTDVYCVSRATLNLAIAFIGRSGPVPMHIEVTSSIKHQTTGAALLNGIWMALRDLSCVASLSLQVTDQELKELMDTTSSLAAPHLRFLEFKASPSDSHSGPVLSNLLAKLTAPVLSTLVIEFYPIYLATGCFPTTLTSLALVYKQLPRSPVLEIVNALSNLVMLQELSLIDVIAPQILLNPPVMPPVRTVITLPHLRTVEFTASPIASVYFLDHLDLPVDARIALTMQGPSSDDIVPLLLPPLFAKLTTKLDVSDPKQPIEFLRISYSELTFRKRQPPGVPKSAPAPEFILGLEDIQMEFDDCAILTDVIARLPIADVSNLNMYFDIMASEGPIRVLFQKLGNVEQMALDGYEGSITFDQVLYLLRCGLPKLRYLALESVDFQFDEDGDRPSDEDFIPALCNEFTVRKKGIAAVKEINISGCSSITQRDIELLKEAVDIVSWDGTGLMS</sequence>
<dbReference type="SUPFAM" id="SSF52047">
    <property type="entry name" value="RNI-like"/>
    <property type="match status" value="1"/>
</dbReference>
<dbReference type="InterPro" id="IPR036047">
    <property type="entry name" value="F-box-like_dom_sf"/>
</dbReference>
<proteinExistence type="predicted"/>
<dbReference type="Gene3D" id="1.20.1280.50">
    <property type="match status" value="1"/>
</dbReference>
<comment type="caution">
    <text evidence="2">The sequence shown here is derived from an EMBL/GenBank/DDBJ whole genome shotgun (WGS) entry which is preliminary data.</text>
</comment>
<evidence type="ECO:0000259" key="1">
    <source>
        <dbReference type="Pfam" id="PF12937"/>
    </source>
</evidence>
<organism evidence="2 3">
    <name type="scientific">Steccherinum ochraceum</name>
    <dbReference type="NCBI Taxonomy" id="92696"/>
    <lineage>
        <taxon>Eukaryota</taxon>
        <taxon>Fungi</taxon>
        <taxon>Dikarya</taxon>
        <taxon>Basidiomycota</taxon>
        <taxon>Agaricomycotina</taxon>
        <taxon>Agaricomycetes</taxon>
        <taxon>Polyporales</taxon>
        <taxon>Steccherinaceae</taxon>
        <taxon>Steccherinum</taxon>
    </lineage>
</organism>
<dbReference type="OrthoDB" id="2754196at2759"/>
<gene>
    <name evidence="2" type="ORF">EIP91_009327</name>
</gene>
<dbReference type="SUPFAM" id="SSF81383">
    <property type="entry name" value="F-box domain"/>
    <property type="match status" value="1"/>
</dbReference>
<dbReference type="Proteomes" id="UP000292702">
    <property type="component" value="Unassembled WGS sequence"/>
</dbReference>
<dbReference type="Pfam" id="PF12937">
    <property type="entry name" value="F-box-like"/>
    <property type="match status" value="1"/>
</dbReference>
<dbReference type="InterPro" id="IPR001810">
    <property type="entry name" value="F-box_dom"/>
</dbReference>
<dbReference type="EMBL" id="RWJN01000053">
    <property type="protein sequence ID" value="TCD68937.1"/>
    <property type="molecule type" value="Genomic_DNA"/>
</dbReference>
<feature type="domain" description="F-box" evidence="1">
    <location>
        <begin position="43"/>
        <end position="107"/>
    </location>
</feature>
<protein>
    <recommendedName>
        <fullName evidence="1">F-box domain-containing protein</fullName>
    </recommendedName>
</protein>
<accession>A0A4V2MX67</accession>
<evidence type="ECO:0000313" key="3">
    <source>
        <dbReference type="Proteomes" id="UP000292702"/>
    </source>
</evidence>